<feature type="compositionally biased region" description="Low complexity" evidence="1">
    <location>
        <begin position="63"/>
        <end position="84"/>
    </location>
</feature>
<gene>
    <name evidence="4" type="ORF">CPB83DRAFT_843455</name>
</gene>
<dbReference type="InterPro" id="IPR053183">
    <property type="entry name" value="ASL1"/>
</dbReference>
<reference evidence="4" key="1">
    <citation type="submission" date="2020-11" db="EMBL/GenBank/DDBJ databases">
        <authorList>
            <consortium name="DOE Joint Genome Institute"/>
            <person name="Ahrendt S."/>
            <person name="Riley R."/>
            <person name="Andreopoulos W."/>
            <person name="Labutti K."/>
            <person name="Pangilinan J."/>
            <person name="Ruiz-Duenas F.J."/>
            <person name="Barrasa J.M."/>
            <person name="Sanchez-Garcia M."/>
            <person name="Camarero S."/>
            <person name="Miyauchi S."/>
            <person name="Serrano A."/>
            <person name="Linde D."/>
            <person name="Babiker R."/>
            <person name="Drula E."/>
            <person name="Ayuso-Fernandez I."/>
            <person name="Pacheco R."/>
            <person name="Padilla G."/>
            <person name="Ferreira P."/>
            <person name="Barriuso J."/>
            <person name="Kellner H."/>
            <person name="Castanera R."/>
            <person name="Alfaro M."/>
            <person name="Ramirez L."/>
            <person name="Pisabarro A.G."/>
            <person name="Kuo A."/>
            <person name="Tritt A."/>
            <person name="Lipzen A."/>
            <person name="He G."/>
            <person name="Yan M."/>
            <person name="Ng V."/>
            <person name="Cullen D."/>
            <person name="Martin F."/>
            <person name="Rosso M.-N."/>
            <person name="Henrissat B."/>
            <person name="Hibbett D."/>
            <person name="Martinez A.T."/>
            <person name="Grigoriev I.V."/>
        </authorList>
    </citation>
    <scope>NUCLEOTIDE SEQUENCE</scope>
    <source>
        <strain evidence="4">CBS 506.95</strain>
    </source>
</reference>
<dbReference type="InterPro" id="IPR024655">
    <property type="entry name" value="Asl1_glyco_hydro_catalytic"/>
</dbReference>
<evidence type="ECO:0000313" key="5">
    <source>
        <dbReference type="Proteomes" id="UP000807306"/>
    </source>
</evidence>
<dbReference type="PANTHER" id="PTHR34154">
    <property type="entry name" value="ALKALI-SENSITIVE LINKAGE PROTEIN 1"/>
    <property type="match status" value="1"/>
</dbReference>
<feature type="region of interest" description="Disordered" evidence="1">
    <location>
        <begin position="41"/>
        <end position="110"/>
    </location>
</feature>
<dbReference type="EMBL" id="MU157825">
    <property type="protein sequence ID" value="KAF9535091.1"/>
    <property type="molecule type" value="Genomic_DNA"/>
</dbReference>
<proteinExistence type="predicted"/>
<feature type="chain" id="PRO_5040409396" evidence="2">
    <location>
        <begin position="29"/>
        <end position="342"/>
    </location>
</feature>
<dbReference type="GO" id="GO:0009277">
    <property type="term" value="C:fungal-type cell wall"/>
    <property type="evidence" value="ECO:0007669"/>
    <property type="project" value="TreeGrafter"/>
</dbReference>
<keyword evidence="2" id="KW-0732">Signal</keyword>
<organism evidence="4 5">
    <name type="scientific">Crepidotus variabilis</name>
    <dbReference type="NCBI Taxonomy" id="179855"/>
    <lineage>
        <taxon>Eukaryota</taxon>
        <taxon>Fungi</taxon>
        <taxon>Dikarya</taxon>
        <taxon>Basidiomycota</taxon>
        <taxon>Agaricomycotina</taxon>
        <taxon>Agaricomycetes</taxon>
        <taxon>Agaricomycetidae</taxon>
        <taxon>Agaricales</taxon>
        <taxon>Agaricineae</taxon>
        <taxon>Crepidotaceae</taxon>
        <taxon>Crepidotus</taxon>
    </lineage>
</organism>
<keyword evidence="4" id="KW-0378">Hydrolase</keyword>
<dbReference type="AlphaFoldDB" id="A0A9P6ES42"/>
<evidence type="ECO:0000313" key="4">
    <source>
        <dbReference type="EMBL" id="KAF9535091.1"/>
    </source>
</evidence>
<evidence type="ECO:0000259" key="3">
    <source>
        <dbReference type="Pfam" id="PF11790"/>
    </source>
</evidence>
<evidence type="ECO:0000256" key="2">
    <source>
        <dbReference type="SAM" id="SignalP"/>
    </source>
</evidence>
<feature type="signal peptide" evidence="2">
    <location>
        <begin position="1"/>
        <end position="28"/>
    </location>
</feature>
<evidence type="ECO:0000256" key="1">
    <source>
        <dbReference type="SAM" id="MobiDB-lite"/>
    </source>
</evidence>
<dbReference type="OrthoDB" id="5959761at2759"/>
<dbReference type="SUPFAM" id="SSF51445">
    <property type="entry name" value="(Trans)glycosidases"/>
    <property type="match status" value="1"/>
</dbReference>
<protein>
    <submittedName>
        <fullName evidence="4">Glycosyl hydrolase catalytic core-domain-containing protein</fullName>
    </submittedName>
</protein>
<dbReference type="Gene3D" id="3.20.20.80">
    <property type="entry name" value="Glycosidases"/>
    <property type="match status" value="1"/>
</dbReference>
<accession>A0A9P6ES42</accession>
<dbReference type="Pfam" id="PF11790">
    <property type="entry name" value="Glyco_hydro_cc"/>
    <property type="match status" value="1"/>
</dbReference>
<dbReference type="GO" id="GO:0016787">
    <property type="term" value="F:hydrolase activity"/>
    <property type="evidence" value="ECO:0007669"/>
    <property type="project" value="UniProtKB-KW"/>
</dbReference>
<name>A0A9P6ES42_9AGAR</name>
<dbReference type="PANTHER" id="PTHR34154:SF3">
    <property type="entry name" value="ALKALI-SENSITIVE LINKAGE PROTEIN 1"/>
    <property type="match status" value="1"/>
</dbReference>
<feature type="domain" description="Asl1-like glycosyl hydrolase catalytic" evidence="3">
    <location>
        <begin position="120"/>
        <end position="340"/>
    </location>
</feature>
<comment type="caution">
    <text evidence="4">The sequence shown here is derived from an EMBL/GenBank/DDBJ whole genome shotgun (WGS) entry which is preliminary data.</text>
</comment>
<sequence>MASKLINLIALSTLAILASSFGSTNVNALSVSSNHHARSVAHQAFAAKKRAAASGRPKCKPRPSSSAAAPGSTGAPAQPAAQPAQPAPAPPAQGNPTPPPASSGGKGLLAWGAGSRPDLLKNLKVGSVSAIYNWNPEPFPEAEAAGYEYIPNLWGERDVDFVRNNIKPGQYAHILGFNEPDHGEQGNMDPGRAAQLYKEIMVPLHNGGTRVSSPAVSNGPNGLEWFKQFVQACGSLEACGVDFISAHCYATDTAYVQKTFQDWHDTYGLNVWVTESAAMDFVTYQKTDVTKFASEMAAWANSQPWIEKYSAFMVADNLGNVDPSNAIISGSNFNALGNIYYG</sequence>
<dbReference type="Proteomes" id="UP000807306">
    <property type="component" value="Unassembled WGS sequence"/>
</dbReference>
<feature type="compositionally biased region" description="Pro residues" evidence="1">
    <location>
        <begin position="85"/>
        <end position="101"/>
    </location>
</feature>
<keyword evidence="5" id="KW-1185">Reference proteome</keyword>
<dbReference type="InterPro" id="IPR017853">
    <property type="entry name" value="GH"/>
</dbReference>
<feature type="compositionally biased region" description="Basic residues" evidence="1">
    <location>
        <begin position="47"/>
        <end position="61"/>
    </location>
</feature>
<dbReference type="GO" id="GO:0071966">
    <property type="term" value="P:fungal-type cell wall polysaccharide metabolic process"/>
    <property type="evidence" value="ECO:0007669"/>
    <property type="project" value="TreeGrafter"/>
</dbReference>